<reference evidence="2 3" key="1">
    <citation type="submission" date="2013-12" db="EMBL/GenBank/DDBJ databases">
        <title>Annotated genome of Streptomyces scopuliridis.</title>
        <authorList>
            <person name="Olson J.B."/>
        </authorList>
    </citation>
    <scope>NUCLEOTIDE SEQUENCE [LARGE SCALE GENOMIC DNA]</scope>
    <source>
        <strain evidence="2 3">RB72</strain>
    </source>
</reference>
<name>A0A2T7T693_9ACTN</name>
<accession>A0A2T7T693</accession>
<keyword evidence="3" id="KW-1185">Reference proteome</keyword>
<protein>
    <recommendedName>
        <fullName evidence="4">Small hydrophobic protein</fullName>
    </recommendedName>
</protein>
<dbReference type="Proteomes" id="UP000245992">
    <property type="component" value="Unassembled WGS sequence"/>
</dbReference>
<dbReference type="InterPro" id="IPR046129">
    <property type="entry name" value="DUF6126"/>
</dbReference>
<feature type="transmembrane region" description="Helical" evidence="1">
    <location>
        <begin position="22"/>
        <end position="42"/>
    </location>
</feature>
<dbReference type="RefSeq" id="WP_165840650.1">
    <property type="nucleotide sequence ID" value="NZ_AZSP01000180.1"/>
</dbReference>
<gene>
    <name evidence="2" type="ORF">Y717_27000</name>
</gene>
<evidence type="ECO:0000313" key="3">
    <source>
        <dbReference type="Proteomes" id="UP000245992"/>
    </source>
</evidence>
<keyword evidence="1" id="KW-0812">Transmembrane</keyword>
<keyword evidence="1" id="KW-0472">Membrane</keyword>
<evidence type="ECO:0000256" key="1">
    <source>
        <dbReference type="SAM" id="Phobius"/>
    </source>
</evidence>
<dbReference type="EMBL" id="AZSP01000180">
    <property type="protein sequence ID" value="PVE10644.1"/>
    <property type="molecule type" value="Genomic_DNA"/>
</dbReference>
<dbReference type="Pfam" id="PF19621">
    <property type="entry name" value="DUF6126"/>
    <property type="match status" value="1"/>
</dbReference>
<organism evidence="2 3">
    <name type="scientific">Streptomyces scopuliridis RB72</name>
    <dbReference type="NCBI Taxonomy" id="1440053"/>
    <lineage>
        <taxon>Bacteria</taxon>
        <taxon>Bacillati</taxon>
        <taxon>Actinomycetota</taxon>
        <taxon>Actinomycetes</taxon>
        <taxon>Kitasatosporales</taxon>
        <taxon>Streptomycetaceae</taxon>
        <taxon>Streptomyces</taxon>
    </lineage>
</organism>
<comment type="caution">
    <text evidence="2">The sequence shown here is derived from an EMBL/GenBank/DDBJ whole genome shotgun (WGS) entry which is preliminary data.</text>
</comment>
<evidence type="ECO:0000313" key="2">
    <source>
        <dbReference type="EMBL" id="PVE10644.1"/>
    </source>
</evidence>
<keyword evidence="1" id="KW-1133">Transmembrane helix</keyword>
<proteinExistence type="predicted"/>
<sequence>MSEEDSGRDLERWKERGVALRVFIYVFATHALAGFIWLLFYVGDHAPK</sequence>
<dbReference type="AlphaFoldDB" id="A0A2T7T693"/>
<evidence type="ECO:0008006" key="4">
    <source>
        <dbReference type="Google" id="ProtNLM"/>
    </source>
</evidence>